<comment type="caution">
    <text evidence="5">The sequence shown here is derived from an EMBL/GenBank/DDBJ whole genome shotgun (WGS) entry which is preliminary data.</text>
</comment>
<gene>
    <name evidence="5" type="primary">bvgA</name>
    <name evidence="5" type="ORF">Pla123a_09030</name>
</gene>
<keyword evidence="2" id="KW-0238">DNA-binding</keyword>
<evidence type="ECO:0000313" key="5">
    <source>
        <dbReference type="EMBL" id="TWT78114.1"/>
    </source>
</evidence>
<dbReference type="PROSITE" id="PS50043">
    <property type="entry name" value="HTH_LUXR_2"/>
    <property type="match status" value="1"/>
</dbReference>
<dbReference type="AlphaFoldDB" id="A0A5C5YSY9"/>
<dbReference type="InterPro" id="IPR000792">
    <property type="entry name" value="Tscrpt_reg_LuxR_C"/>
</dbReference>
<accession>A0A5C5YSY9</accession>
<dbReference type="GO" id="GO:0006355">
    <property type="term" value="P:regulation of DNA-templated transcription"/>
    <property type="evidence" value="ECO:0007669"/>
    <property type="project" value="InterPro"/>
</dbReference>
<reference evidence="5 6" key="1">
    <citation type="submission" date="2019-02" db="EMBL/GenBank/DDBJ databases">
        <title>Deep-cultivation of Planctomycetes and their phenomic and genomic characterization uncovers novel biology.</title>
        <authorList>
            <person name="Wiegand S."/>
            <person name="Jogler M."/>
            <person name="Boedeker C."/>
            <person name="Pinto D."/>
            <person name="Vollmers J."/>
            <person name="Rivas-Marin E."/>
            <person name="Kohn T."/>
            <person name="Peeters S.H."/>
            <person name="Heuer A."/>
            <person name="Rast P."/>
            <person name="Oberbeckmann S."/>
            <person name="Bunk B."/>
            <person name="Jeske O."/>
            <person name="Meyerdierks A."/>
            <person name="Storesund J.E."/>
            <person name="Kallscheuer N."/>
            <person name="Luecker S."/>
            <person name="Lage O.M."/>
            <person name="Pohl T."/>
            <person name="Merkel B.J."/>
            <person name="Hornburger P."/>
            <person name="Mueller R.-W."/>
            <person name="Bruemmer F."/>
            <person name="Labrenz M."/>
            <person name="Spormann A.M."/>
            <person name="Op Den Camp H."/>
            <person name="Overmann J."/>
            <person name="Amann R."/>
            <person name="Jetten M.S.M."/>
            <person name="Mascher T."/>
            <person name="Medema M.H."/>
            <person name="Devos D.P."/>
            <person name="Kaster A.-K."/>
            <person name="Ovreas L."/>
            <person name="Rohde M."/>
            <person name="Galperin M.Y."/>
            <person name="Jogler C."/>
        </authorList>
    </citation>
    <scope>NUCLEOTIDE SEQUENCE [LARGE SCALE GENOMIC DNA]</scope>
    <source>
        <strain evidence="5 6">Pla123a</strain>
    </source>
</reference>
<organism evidence="5 6">
    <name type="scientific">Posidoniimonas polymericola</name>
    <dbReference type="NCBI Taxonomy" id="2528002"/>
    <lineage>
        <taxon>Bacteria</taxon>
        <taxon>Pseudomonadati</taxon>
        <taxon>Planctomycetota</taxon>
        <taxon>Planctomycetia</taxon>
        <taxon>Pirellulales</taxon>
        <taxon>Lacipirellulaceae</taxon>
        <taxon>Posidoniimonas</taxon>
    </lineage>
</organism>
<name>A0A5C5YSY9_9BACT</name>
<proteinExistence type="predicted"/>
<evidence type="ECO:0000256" key="1">
    <source>
        <dbReference type="ARBA" id="ARBA00023015"/>
    </source>
</evidence>
<dbReference type="PRINTS" id="PR00038">
    <property type="entry name" value="HTHLUXR"/>
</dbReference>
<protein>
    <submittedName>
        <fullName evidence="5">Virulence factors putative positive transcription regulator BvgA</fullName>
    </submittedName>
</protein>
<dbReference type="Proteomes" id="UP000318478">
    <property type="component" value="Unassembled WGS sequence"/>
</dbReference>
<dbReference type="CDD" id="cd06170">
    <property type="entry name" value="LuxR_C_like"/>
    <property type="match status" value="1"/>
</dbReference>
<dbReference type="SUPFAM" id="SSF46894">
    <property type="entry name" value="C-terminal effector domain of the bipartite response regulators"/>
    <property type="match status" value="1"/>
</dbReference>
<keyword evidence="3" id="KW-0804">Transcription</keyword>
<evidence type="ECO:0000313" key="6">
    <source>
        <dbReference type="Proteomes" id="UP000318478"/>
    </source>
</evidence>
<dbReference type="PANTHER" id="PTHR44688:SF16">
    <property type="entry name" value="DNA-BINDING TRANSCRIPTIONAL ACTIVATOR DEVR_DOSR"/>
    <property type="match status" value="1"/>
</dbReference>
<keyword evidence="6" id="KW-1185">Reference proteome</keyword>
<evidence type="ECO:0000256" key="3">
    <source>
        <dbReference type="ARBA" id="ARBA00023163"/>
    </source>
</evidence>
<dbReference type="SMART" id="SM00421">
    <property type="entry name" value="HTH_LUXR"/>
    <property type="match status" value="1"/>
</dbReference>
<dbReference type="EMBL" id="SJPO01000002">
    <property type="protein sequence ID" value="TWT78114.1"/>
    <property type="molecule type" value="Genomic_DNA"/>
</dbReference>
<dbReference type="GO" id="GO:0003677">
    <property type="term" value="F:DNA binding"/>
    <property type="evidence" value="ECO:0007669"/>
    <property type="project" value="UniProtKB-KW"/>
</dbReference>
<feature type="domain" description="HTH luxR-type" evidence="4">
    <location>
        <begin position="145"/>
        <end position="210"/>
    </location>
</feature>
<dbReference type="OrthoDB" id="275810at2"/>
<dbReference type="Gene3D" id="1.10.10.10">
    <property type="entry name" value="Winged helix-like DNA-binding domain superfamily/Winged helix DNA-binding domain"/>
    <property type="match status" value="1"/>
</dbReference>
<sequence length="214" mass="23477">MICETEPEQPRSEPQRAASARVVVELSLPLVQEAVCVLIDQDLRFERVEPPLHTGATIALLDGVQVDGERRPLLSSAHLAGYVLLTRLPSNETIGHDGHGNLARLEAPRHASWRQVAEALLRLWATTPHTPATTPHRLGADWQGLRVAIGSLTPREHEVLRLIASGLSVPEMARRLHLADSTVENHRTRLMSKLGVNKSVDAARIAYRTGLVAP</sequence>
<dbReference type="PANTHER" id="PTHR44688">
    <property type="entry name" value="DNA-BINDING TRANSCRIPTIONAL ACTIVATOR DEVR_DOSR"/>
    <property type="match status" value="1"/>
</dbReference>
<dbReference type="Pfam" id="PF00196">
    <property type="entry name" value="GerE"/>
    <property type="match status" value="1"/>
</dbReference>
<evidence type="ECO:0000256" key="2">
    <source>
        <dbReference type="ARBA" id="ARBA00023125"/>
    </source>
</evidence>
<keyword evidence="1" id="KW-0805">Transcription regulation</keyword>
<dbReference type="InterPro" id="IPR016032">
    <property type="entry name" value="Sig_transdc_resp-reg_C-effctor"/>
</dbReference>
<evidence type="ECO:0000259" key="4">
    <source>
        <dbReference type="PROSITE" id="PS50043"/>
    </source>
</evidence>
<dbReference type="InterPro" id="IPR036388">
    <property type="entry name" value="WH-like_DNA-bd_sf"/>
</dbReference>